<evidence type="ECO:0000256" key="5">
    <source>
        <dbReference type="ARBA" id="ARBA00022801"/>
    </source>
</evidence>
<comment type="cofactor">
    <cofactor evidence="1">
        <name>Mg(2+)</name>
        <dbReference type="ChEBI" id="CHEBI:18420"/>
    </cofactor>
</comment>
<dbReference type="RefSeq" id="WP_171318326.1">
    <property type="nucleotide sequence ID" value="NZ_JABFCY010000009.1"/>
</dbReference>
<dbReference type="PANTHER" id="PTHR33653">
    <property type="entry name" value="RIBONUCLEASE VAPC2"/>
    <property type="match status" value="1"/>
</dbReference>
<organism evidence="8 9">
    <name type="scientific">Ochrobactrum soli</name>
    <dbReference type="NCBI Taxonomy" id="2448455"/>
    <lineage>
        <taxon>Bacteria</taxon>
        <taxon>Pseudomonadati</taxon>
        <taxon>Pseudomonadota</taxon>
        <taxon>Alphaproteobacteria</taxon>
        <taxon>Hyphomicrobiales</taxon>
        <taxon>Brucellaceae</taxon>
        <taxon>Brucella/Ochrobactrum group</taxon>
        <taxon>Ochrobactrum</taxon>
    </lineage>
</organism>
<comment type="similarity">
    <text evidence="7">Belongs to the PINc/VapC protein family.</text>
</comment>
<dbReference type="Gene3D" id="3.40.50.1010">
    <property type="entry name" value="5'-nuclease"/>
    <property type="match status" value="1"/>
</dbReference>
<dbReference type="PANTHER" id="PTHR33653:SF1">
    <property type="entry name" value="RIBONUCLEASE VAPC2"/>
    <property type="match status" value="1"/>
</dbReference>
<dbReference type="SUPFAM" id="SSF88723">
    <property type="entry name" value="PIN domain-like"/>
    <property type="match status" value="1"/>
</dbReference>
<evidence type="ECO:0000256" key="1">
    <source>
        <dbReference type="ARBA" id="ARBA00001946"/>
    </source>
</evidence>
<keyword evidence="3" id="KW-0540">Nuclease</keyword>
<evidence type="ECO:0000313" key="9">
    <source>
        <dbReference type="Proteomes" id="UP000574931"/>
    </source>
</evidence>
<protein>
    <recommendedName>
        <fullName evidence="10">PIN domain-containing protein</fullName>
    </recommendedName>
</protein>
<dbReference type="GO" id="GO:0046872">
    <property type="term" value="F:metal ion binding"/>
    <property type="evidence" value="ECO:0007669"/>
    <property type="project" value="UniProtKB-KW"/>
</dbReference>
<dbReference type="GO" id="GO:0004518">
    <property type="term" value="F:nuclease activity"/>
    <property type="evidence" value="ECO:0007669"/>
    <property type="project" value="UniProtKB-KW"/>
</dbReference>
<dbReference type="EMBL" id="JABFCY010000009">
    <property type="protein sequence ID" value="NNU61625.1"/>
    <property type="molecule type" value="Genomic_DNA"/>
</dbReference>
<evidence type="ECO:0000256" key="7">
    <source>
        <dbReference type="ARBA" id="ARBA00038093"/>
    </source>
</evidence>
<keyword evidence="9" id="KW-1185">Reference proteome</keyword>
<dbReference type="GO" id="GO:0016787">
    <property type="term" value="F:hydrolase activity"/>
    <property type="evidence" value="ECO:0007669"/>
    <property type="project" value="UniProtKB-KW"/>
</dbReference>
<dbReference type="InterPro" id="IPR050556">
    <property type="entry name" value="Type_II_TA_system_RNase"/>
</dbReference>
<evidence type="ECO:0000313" key="8">
    <source>
        <dbReference type="EMBL" id="NNU61625.1"/>
    </source>
</evidence>
<evidence type="ECO:0008006" key="10">
    <source>
        <dbReference type="Google" id="ProtNLM"/>
    </source>
</evidence>
<dbReference type="AlphaFoldDB" id="A0A849KIS6"/>
<name>A0A849KIS6_9HYPH</name>
<dbReference type="Proteomes" id="UP000574931">
    <property type="component" value="Unassembled WGS sequence"/>
</dbReference>
<evidence type="ECO:0000256" key="2">
    <source>
        <dbReference type="ARBA" id="ARBA00022649"/>
    </source>
</evidence>
<evidence type="ECO:0000256" key="4">
    <source>
        <dbReference type="ARBA" id="ARBA00022723"/>
    </source>
</evidence>
<evidence type="ECO:0000256" key="6">
    <source>
        <dbReference type="ARBA" id="ARBA00022842"/>
    </source>
</evidence>
<comment type="caution">
    <text evidence="8">The sequence shown here is derived from an EMBL/GenBank/DDBJ whole genome shotgun (WGS) entry which is preliminary data.</text>
</comment>
<evidence type="ECO:0000256" key="3">
    <source>
        <dbReference type="ARBA" id="ARBA00022722"/>
    </source>
</evidence>
<keyword evidence="2" id="KW-1277">Toxin-antitoxin system</keyword>
<gene>
    <name evidence="8" type="ORF">HKX02_15430</name>
</gene>
<reference evidence="8 9" key="1">
    <citation type="submission" date="2020-05" db="EMBL/GenBank/DDBJ databases">
        <title>Draft Genome Sequence of Ochrobactrum soli Isolated from Stable Fly Gut.</title>
        <authorList>
            <person name="Pileggi M.T."/>
            <person name="Vazhakkala L.J."/>
            <person name="Wong C.N."/>
        </authorList>
    </citation>
    <scope>NUCLEOTIDE SEQUENCE [LARGE SCALE GENOMIC DNA]</scope>
    <source>
        <strain evidence="8 9">MTP-C0764</strain>
    </source>
</reference>
<accession>A0A849KIS6</accession>
<dbReference type="InterPro" id="IPR029060">
    <property type="entry name" value="PIN-like_dom_sf"/>
</dbReference>
<proteinExistence type="inferred from homology"/>
<keyword evidence="5" id="KW-0378">Hydrolase</keyword>
<keyword evidence="6" id="KW-0460">Magnesium</keyword>
<sequence>MSHSSRILLDTCVISQFTYKNPSEHLITWLRTFPEDSLAISVATVAEIQKGIENLRAANSPRVQAFETWLDELLTTDINCIPQCTKVARLQGRMVSVPALKNLWVPDPNAKSPKYGQDLLIAATSICHNIPIATMNIKDFEAIHEHFRLPGLIDPSTSVWHISPSWPPQSSPNDRSNVLTQLIYPLFWIYGNRRSHNRTRGTCSIDTARHLSTVGET</sequence>
<keyword evidence="4" id="KW-0479">Metal-binding</keyword>